<feature type="domain" description="SAM" evidence="1">
    <location>
        <begin position="4"/>
        <end position="48"/>
    </location>
</feature>
<protein>
    <recommendedName>
        <fullName evidence="1">SAM domain-containing protein</fullName>
    </recommendedName>
</protein>
<evidence type="ECO:0000313" key="3">
    <source>
        <dbReference type="Proteomes" id="UP001153321"/>
    </source>
</evidence>
<dbReference type="InterPro" id="IPR001660">
    <property type="entry name" value="SAM"/>
</dbReference>
<evidence type="ECO:0000259" key="1">
    <source>
        <dbReference type="Pfam" id="PF00536"/>
    </source>
</evidence>
<reference evidence="2" key="1">
    <citation type="submission" date="2022-02" db="EMBL/GenBank/DDBJ databases">
        <authorList>
            <person name="King R."/>
        </authorList>
    </citation>
    <scope>NUCLEOTIDE SEQUENCE</scope>
</reference>
<dbReference type="SUPFAM" id="SSF47769">
    <property type="entry name" value="SAM/Pointed domain"/>
    <property type="match status" value="1"/>
</dbReference>
<proteinExistence type="predicted"/>
<dbReference type="Proteomes" id="UP001153321">
    <property type="component" value="Chromosome 8"/>
</dbReference>
<dbReference type="Pfam" id="PF00536">
    <property type="entry name" value="SAM_1"/>
    <property type="match status" value="1"/>
</dbReference>
<accession>A0A9P0IGD8</accession>
<evidence type="ECO:0000313" key="2">
    <source>
        <dbReference type="EMBL" id="CAH1646383.1"/>
    </source>
</evidence>
<gene>
    <name evidence="2" type="ORF">SPLIT_LOCUS11735</name>
</gene>
<dbReference type="EMBL" id="LR824539">
    <property type="protein sequence ID" value="CAH1646383.1"/>
    <property type="molecule type" value="Genomic_DNA"/>
</dbReference>
<dbReference type="AlphaFoldDB" id="A0A9P0IGD8"/>
<dbReference type="InterPro" id="IPR013761">
    <property type="entry name" value="SAM/pointed_sf"/>
</dbReference>
<organism evidence="2 3">
    <name type="scientific">Spodoptera littoralis</name>
    <name type="common">Egyptian cotton leafworm</name>
    <dbReference type="NCBI Taxonomy" id="7109"/>
    <lineage>
        <taxon>Eukaryota</taxon>
        <taxon>Metazoa</taxon>
        <taxon>Ecdysozoa</taxon>
        <taxon>Arthropoda</taxon>
        <taxon>Hexapoda</taxon>
        <taxon>Insecta</taxon>
        <taxon>Pterygota</taxon>
        <taxon>Neoptera</taxon>
        <taxon>Endopterygota</taxon>
        <taxon>Lepidoptera</taxon>
        <taxon>Glossata</taxon>
        <taxon>Ditrysia</taxon>
        <taxon>Noctuoidea</taxon>
        <taxon>Noctuidae</taxon>
        <taxon>Amphipyrinae</taxon>
        <taxon>Spodoptera</taxon>
    </lineage>
</organism>
<dbReference type="Gene3D" id="1.10.150.50">
    <property type="entry name" value="Transcription Factor, Ets-1"/>
    <property type="match status" value="1"/>
</dbReference>
<keyword evidence="3" id="KW-1185">Reference proteome</keyword>
<sequence>MEDSEVMDLLRAWGLSELGPLFAKNEINIESLSALTTDDIKEIIRNWGPEPYSFAVGKLGQRISQMLIKVQQDLPVTIEDYLPTSGTSPLRVEETLQWR</sequence>
<name>A0A9P0IGD8_SPOLI</name>